<evidence type="ECO:0000313" key="4">
    <source>
        <dbReference type="Proteomes" id="UP001201980"/>
    </source>
</evidence>
<gene>
    <name evidence="3" type="ORF">MKZ38_003395</name>
</gene>
<name>A0AAD5WQA2_9PEZI</name>
<evidence type="ECO:0008006" key="5">
    <source>
        <dbReference type="Google" id="ProtNLM"/>
    </source>
</evidence>
<feature type="transmembrane region" description="Helical" evidence="2">
    <location>
        <begin position="183"/>
        <end position="204"/>
    </location>
</feature>
<evidence type="ECO:0000256" key="1">
    <source>
        <dbReference type="SAM" id="MobiDB-lite"/>
    </source>
</evidence>
<feature type="transmembrane region" description="Helical" evidence="2">
    <location>
        <begin position="130"/>
        <end position="148"/>
    </location>
</feature>
<dbReference type="PANTHER" id="PTHR37451:SF4">
    <property type="entry name" value="MARVEL DOMAIN-CONTAINING PROTEIN"/>
    <property type="match status" value="1"/>
</dbReference>
<dbReference type="PANTHER" id="PTHR37451">
    <property type="entry name" value="MARVEL DOMAIN"/>
    <property type="match status" value="1"/>
</dbReference>
<sequence>MVECDPPQLEMVVPGCRTEAKRTVSGSDQKVNPRASKQFPSFWRLAAPPDSGVNLLLHSQAKYYTTSEAPSISSKMQQPVASQPAALNEKPQTQTYHAPYPNHGGGSAVAGGEQVYHTPAWFNVVRGFQIFLAFVIMGLSGWIIHGVLLNPTAFSLVCGLFTWIVCIYALVSEKVQSARQLYNIYAILALDALMVIFWLSSMAAGAHLRASFKYSVNIFGCYDDGSSIDAHTCLAGRDLEKRAAVANDAGLSVLSAIAGLSALEMLLFIASLVWLFMQWRKSRPAGPTPGAIEMNPGIQNGGAPQYQQQQQQAPQMQPQHTGQPMPQQQQQQTFVPSPASGYAQPQQTQPSPPQYGQQQMPYQQVPTPGPQGMYSQSTSPAPQGQYQAPAQPYNPNQQQFPQYPQQYPNQQ</sequence>
<evidence type="ECO:0000313" key="3">
    <source>
        <dbReference type="EMBL" id="KAJ2899148.1"/>
    </source>
</evidence>
<evidence type="ECO:0000256" key="2">
    <source>
        <dbReference type="SAM" id="Phobius"/>
    </source>
</evidence>
<keyword evidence="2" id="KW-0812">Transmembrane</keyword>
<proteinExistence type="predicted"/>
<organism evidence="3 4">
    <name type="scientific">Zalerion maritima</name>
    <dbReference type="NCBI Taxonomy" id="339359"/>
    <lineage>
        <taxon>Eukaryota</taxon>
        <taxon>Fungi</taxon>
        <taxon>Dikarya</taxon>
        <taxon>Ascomycota</taxon>
        <taxon>Pezizomycotina</taxon>
        <taxon>Sordariomycetes</taxon>
        <taxon>Lulworthiomycetidae</taxon>
        <taxon>Lulworthiales</taxon>
        <taxon>Lulworthiaceae</taxon>
        <taxon>Zalerion</taxon>
    </lineage>
</organism>
<keyword evidence="2" id="KW-0472">Membrane</keyword>
<dbReference type="AlphaFoldDB" id="A0AAD5WQA2"/>
<keyword evidence="2" id="KW-1133">Transmembrane helix</keyword>
<keyword evidence="4" id="KW-1185">Reference proteome</keyword>
<feature type="region of interest" description="Disordered" evidence="1">
    <location>
        <begin position="287"/>
        <end position="411"/>
    </location>
</feature>
<dbReference type="Proteomes" id="UP001201980">
    <property type="component" value="Unassembled WGS sequence"/>
</dbReference>
<protein>
    <recommendedName>
        <fullName evidence="5">MARVEL domain-containing protein</fullName>
    </recommendedName>
</protein>
<comment type="caution">
    <text evidence="3">The sequence shown here is derived from an EMBL/GenBank/DDBJ whole genome shotgun (WGS) entry which is preliminary data.</text>
</comment>
<feature type="transmembrane region" description="Helical" evidence="2">
    <location>
        <begin position="154"/>
        <end position="171"/>
    </location>
</feature>
<accession>A0AAD5WQA2</accession>
<reference evidence="3" key="1">
    <citation type="submission" date="2022-07" db="EMBL/GenBank/DDBJ databases">
        <title>Draft genome sequence of Zalerion maritima ATCC 34329, a (micro)plastics degrading marine fungus.</title>
        <authorList>
            <person name="Paco A."/>
            <person name="Goncalves M.F.M."/>
            <person name="Rocha-Santos T.A.P."/>
            <person name="Alves A."/>
        </authorList>
    </citation>
    <scope>NUCLEOTIDE SEQUENCE</scope>
    <source>
        <strain evidence="3">ATCC 34329</strain>
    </source>
</reference>
<feature type="compositionally biased region" description="Low complexity" evidence="1">
    <location>
        <begin position="344"/>
        <end position="366"/>
    </location>
</feature>
<feature type="transmembrane region" description="Helical" evidence="2">
    <location>
        <begin position="249"/>
        <end position="276"/>
    </location>
</feature>
<dbReference type="EMBL" id="JAKWBI020000206">
    <property type="protein sequence ID" value="KAJ2899148.1"/>
    <property type="molecule type" value="Genomic_DNA"/>
</dbReference>
<feature type="compositionally biased region" description="Low complexity" evidence="1">
    <location>
        <begin position="301"/>
        <end position="333"/>
    </location>
</feature>
<feature type="compositionally biased region" description="Low complexity" evidence="1">
    <location>
        <begin position="380"/>
        <end position="411"/>
    </location>
</feature>